<protein>
    <submittedName>
        <fullName evidence="1">Uncharacterized protein</fullName>
    </submittedName>
</protein>
<proteinExistence type="predicted"/>
<name>A0AAF0ID21_9CAUD</name>
<dbReference type="EMBL" id="OQ198717">
    <property type="protein sequence ID" value="WEU69823.1"/>
    <property type="molecule type" value="Genomic_DNA"/>
</dbReference>
<reference evidence="1 2" key="1">
    <citation type="submission" date="2023-01" db="EMBL/GenBank/DDBJ databases">
        <title>New crAssphage isolates infecting Bacteroides cellulosilyticus.</title>
        <authorList>
            <person name="Papudeshi B."/>
            <person name="Vega A.A."/>
            <person name="Souza C."/>
            <person name="Giles S.K."/>
            <person name="Mallawaarachchi V."/>
            <person name="Roach M.J."/>
            <person name="An M."/>
            <person name="Jacobson N."/>
            <person name="McNair K."/>
            <person name="Mora M.F."/>
            <person name="Pastrana K."/>
            <person name="Leigh C."/>
            <person name="Cram C."/>
            <person name="Plewa W.S."/>
            <person name="Grigson S.R."/>
            <person name="Bouras G.S."/>
            <person name="Decewicz P."/>
            <person name="Luque A."/>
            <person name="Droit L."/>
            <person name="Handley S."/>
            <person name="Segall A.M."/>
            <person name="Dinsdale E.A."/>
            <person name="Edwards R.A."/>
        </authorList>
    </citation>
    <scope>NUCLEOTIDE SEQUENCE [LARGE SCALE GENOMIC DNA]</scope>
    <source>
        <strain evidence="1">Bc01</strain>
    </source>
</reference>
<keyword evidence="2" id="KW-1185">Reference proteome</keyword>
<evidence type="ECO:0000313" key="2">
    <source>
        <dbReference type="Proteomes" id="UP001241835"/>
    </source>
</evidence>
<accession>A0AAF0ID21</accession>
<dbReference type="Proteomes" id="UP001241835">
    <property type="component" value="Segment"/>
</dbReference>
<organism evidence="1 2">
    <name type="scientific">Kehishuvirus sp. 'tikkala'</name>
    <dbReference type="NCBI Taxonomy" id="3028513"/>
    <lineage>
        <taxon>Viruses</taxon>
        <taxon>Duplodnaviria</taxon>
        <taxon>Heunggongvirae</taxon>
        <taxon>Uroviricota</taxon>
        <taxon>Caudoviricetes</taxon>
        <taxon>Crassvirales</taxon>
        <taxon>Steigviridae</taxon>
        <taxon>Asinivirinae</taxon>
        <taxon>Kehishuvirus</taxon>
    </lineage>
</organism>
<evidence type="ECO:0000313" key="1">
    <source>
        <dbReference type="EMBL" id="WEU69823.1"/>
    </source>
</evidence>
<sequence length="248" mass="27575">MVRTIYVVFTNKKLSNSELKGMKQYMFLCPYDIIQAGDIIEDNRYSTSMQVVSWNRNTAQVQNGITLKVIEPSRLNGTKIMCTLPLNGSDFDIDKQRNNMEARNISVTLEQAREWYNSGNTTLRTLALNAYAESELIGYEYMKSCIDKDTVGLTIPHGDGGKVLTNGKLAIIAKYLNGSWEMGAGKTGYFIGKSSMGGSAVIAQVDLTHGIAIYEHKTVQYAGIVYFKNAEDAKKAAKMLGADIRYLF</sequence>